<evidence type="ECO:0000256" key="1">
    <source>
        <dbReference type="ARBA" id="ARBA00004162"/>
    </source>
</evidence>
<keyword evidence="10" id="KW-1185">Reference proteome</keyword>
<comment type="subcellular location">
    <subcellularLocation>
        <location evidence="1">Cell membrane</location>
        <topology evidence="1">Single-pass membrane protein</topology>
    </subcellularLocation>
</comment>
<keyword evidence="7" id="KW-1133">Transmembrane helix</keyword>
<evidence type="ECO:0000313" key="9">
    <source>
        <dbReference type="EMBL" id="KAK9668580.1"/>
    </source>
</evidence>
<dbReference type="GO" id="GO:0005886">
    <property type="term" value="C:plasma membrane"/>
    <property type="evidence" value="ECO:0007669"/>
    <property type="project" value="UniProtKB-SubCell"/>
</dbReference>
<gene>
    <name evidence="9" type="ORF">RND81_13G069800</name>
</gene>
<feature type="region of interest" description="Disordered" evidence="6">
    <location>
        <begin position="124"/>
        <end position="145"/>
    </location>
</feature>
<evidence type="ECO:0000259" key="8">
    <source>
        <dbReference type="PROSITE" id="PS01031"/>
    </source>
</evidence>
<evidence type="ECO:0000313" key="10">
    <source>
        <dbReference type="Proteomes" id="UP001443914"/>
    </source>
</evidence>
<keyword evidence="2" id="KW-1003">Cell membrane</keyword>
<dbReference type="SUPFAM" id="SSF49764">
    <property type="entry name" value="HSP20-like chaperones"/>
    <property type="match status" value="1"/>
</dbReference>
<dbReference type="Gene3D" id="2.60.40.790">
    <property type="match status" value="1"/>
</dbReference>
<dbReference type="GO" id="GO:0034605">
    <property type="term" value="P:cellular response to heat"/>
    <property type="evidence" value="ECO:0007669"/>
    <property type="project" value="TreeGrafter"/>
</dbReference>
<dbReference type="GO" id="GO:0006952">
    <property type="term" value="P:defense response"/>
    <property type="evidence" value="ECO:0007669"/>
    <property type="project" value="UniProtKB-KW"/>
</dbReference>
<proteinExistence type="inferred from homology"/>
<dbReference type="EMBL" id="JBDFQZ010000013">
    <property type="protein sequence ID" value="KAK9668580.1"/>
    <property type="molecule type" value="Genomic_DNA"/>
</dbReference>
<feature type="domain" description="SHSP" evidence="8">
    <location>
        <begin position="14"/>
        <end position="121"/>
    </location>
</feature>
<evidence type="ECO:0000256" key="2">
    <source>
        <dbReference type="ARBA" id="ARBA00022475"/>
    </source>
</evidence>
<dbReference type="CDD" id="cd06464">
    <property type="entry name" value="ACD_sHsps-like"/>
    <property type="match status" value="1"/>
</dbReference>
<dbReference type="PANTHER" id="PTHR43670:SF114">
    <property type="entry name" value="OS05G0592000 PROTEIN"/>
    <property type="match status" value="1"/>
</dbReference>
<feature type="transmembrane region" description="Helical" evidence="7">
    <location>
        <begin position="173"/>
        <end position="193"/>
    </location>
</feature>
<evidence type="ECO:0000256" key="3">
    <source>
        <dbReference type="ARBA" id="ARBA00022821"/>
    </source>
</evidence>
<keyword evidence="3" id="KW-0611">Plant defense</keyword>
<keyword evidence="7" id="KW-0472">Membrane</keyword>
<evidence type="ECO:0000256" key="4">
    <source>
        <dbReference type="PROSITE-ProRule" id="PRU00285"/>
    </source>
</evidence>
<evidence type="ECO:0000256" key="7">
    <source>
        <dbReference type="SAM" id="Phobius"/>
    </source>
</evidence>
<dbReference type="Pfam" id="PF00011">
    <property type="entry name" value="HSP20"/>
    <property type="match status" value="1"/>
</dbReference>
<dbReference type="InterPro" id="IPR008978">
    <property type="entry name" value="HSP20-like_chaperone"/>
</dbReference>
<comment type="caution">
    <text evidence="9">The sequence shown here is derived from an EMBL/GenBank/DDBJ whole genome shotgun (WGS) entry which is preliminary data.</text>
</comment>
<sequence>MAYKNNAKVSPASPSYVDFEPKTELKKEEGVDTLIISVPGFKKEQLRVQVSNVGILKVSGEKPENTEGIKIRRFIKETTVPKNCNINEIRAKFANDELRVIMPKKVTPPPHVVDEQNCQRPEDVAQVPPTKSEGTLSAKPGTVGRTDPKIAKEQMVGFGSTLITKLRSKRNDVVIGLGVAMMAMVGIGAFVAYKYGSFASSTSFMEE</sequence>
<organism evidence="9 10">
    <name type="scientific">Saponaria officinalis</name>
    <name type="common">Common soapwort</name>
    <name type="synonym">Lychnis saponaria</name>
    <dbReference type="NCBI Taxonomy" id="3572"/>
    <lineage>
        <taxon>Eukaryota</taxon>
        <taxon>Viridiplantae</taxon>
        <taxon>Streptophyta</taxon>
        <taxon>Embryophyta</taxon>
        <taxon>Tracheophyta</taxon>
        <taxon>Spermatophyta</taxon>
        <taxon>Magnoliopsida</taxon>
        <taxon>eudicotyledons</taxon>
        <taxon>Gunneridae</taxon>
        <taxon>Pentapetalae</taxon>
        <taxon>Caryophyllales</taxon>
        <taxon>Caryophyllaceae</taxon>
        <taxon>Caryophylleae</taxon>
        <taxon>Saponaria</taxon>
    </lineage>
</organism>
<evidence type="ECO:0000256" key="5">
    <source>
        <dbReference type="RuleBase" id="RU003616"/>
    </source>
</evidence>
<evidence type="ECO:0000256" key="6">
    <source>
        <dbReference type="SAM" id="MobiDB-lite"/>
    </source>
</evidence>
<dbReference type="PANTHER" id="PTHR43670">
    <property type="entry name" value="HEAT SHOCK PROTEIN 26"/>
    <property type="match status" value="1"/>
</dbReference>
<accession>A0AAW1GXR4</accession>
<name>A0AAW1GXR4_SAPOF</name>
<reference evidence="9" key="1">
    <citation type="submission" date="2024-03" db="EMBL/GenBank/DDBJ databases">
        <title>WGS assembly of Saponaria officinalis var. Norfolk2.</title>
        <authorList>
            <person name="Jenkins J."/>
            <person name="Shu S."/>
            <person name="Grimwood J."/>
            <person name="Barry K."/>
            <person name="Goodstein D."/>
            <person name="Schmutz J."/>
            <person name="Leebens-Mack J."/>
            <person name="Osbourn A."/>
        </authorList>
    </citation>
    <scope>NUCLEOTIDE SEQUENCE [LARGE SCALE GENOMIC DNA]</scope>
    <source>
        <strain evidence="9">JIC</strain>
    </source>
</reference>
<comment type="similarity">
    <text evidence="4 5">Belongs to the small heat shock protein (HSP20) family.</text>
</comment>
<dbReference type="PROSITE" id="PS01031">
    <property type="entry name" value="SHSP"/>
    <property type="match status" value="1"/>
</dbReference>
<dbReference type="InterPro" id="IPR002068">
    <property type="entry name" value="A-crystallin/Hsp20_dom"/>
</dbReference>
<dbReference type="Proteomes" id="UP001443914">
    <property type="component" value="Unassembled WGS sequence"/>
</dbReference>
<dbReference type="AlphaFoldDB" id="A0AAW1GXR4"/>
<keyword evidence="7" id="KW-0812">Transmembrane</keyword>
<protein>
    <recommendedName>
        <fullName evidence="8">SHSP domain-containing protein</fullName>
    </recommendedName>
</protein>